<feature type="signal peptide" evidence="1">
    <location>
        <begin position="1"/>
        <end position="18"/>
    </location>
</feature>
<accession>A0A6A5VXR5</accession>
<dbReference type="EMBL" id="ML977700">
    <property type="protein sequence ID" value="KAF1993498.1"/>
    <property type="molecule type" value="Genomic_DNA"/>
</dbReference>
<organism evidence="2 3">
    <name type="scientific">Amniculicola lignicola CBS 123094</name>
    <dbReference type="NCBI Taxonomy" id="1392246"/>
    <lineage>
        <taxon>Eukaryota</taxon>
        <taxon>Fungi</taxon>
        <taxon>Dikarya</taxon>
        <taxon>Ascomycota</taxon>
        <taxon>Pezizomycotina</taxon>
        <taxon>Dothideomycetes</taxon>
        <taxon>Pleosporomycetidae</taxon>
        <taxon>Pleosporales</taxon>
        <taxon>Amniculicolaceae</taxon>
        <taxon>Amniculicola</taxon>
    </lineage>
</organism>
<keyword evidence="3" id="KW-1185">Reference proteome</keyword>
<dbReference type="OrthoDB" id="2820488at2759"/>
<dbReference type="AlphaFoldDB" id="A0A6A5VXR5"/>
<dbReference type="Gene3D" id="3.10.450.50">
    <property type="match status" value="1"/>
</dbReference>
<evidence type="ECO:0000313" key="3">
    <source>
        <dbReference type="Proteomes" id="UP000799779"/>
    </source>
</evidence>
<keyword evidence="1" id="KW-0732">Signal</keyword>
<feature type="chain" id="PRO_5025657344" description="SnoaL-like domain-containing protein" evidence="1">
    <location>
        <begin position="19"/>
        <end position="170"/>
    </location>
</feature>
<gene>
    <name evidence="2" type="ORF">P154DRAFT_70477</name>
</gene>
<dbReference type="SUPFAM" id="SSF54427">
    <property type="entry name" value="NTF2-like"/>
    <property type="match status" value="1"/>
</dbReference>
<name>A0A6A5VXR5_9PLEO</name>
<evidence type="ECO:0000313" key="2">
    <source>
        <dbReference type="EMBL" id="KAF1993498.1"/>
    </source>
</evidence>
<reference evidence="2" key="1">
    <citation type="journal article" date="2020" name="Stud. Mycol.">
        <title>101 Dothideomycetes genomes: a test case for predicting lifestyles and emergence of pathogens.</title>
        <authorList>
            <person name="Haridas S."/>
            <person name="Albert R."/>
            <person name="Binder M."/>
            <person name="Bloem J."/>
            <person name="Labutti K."/>
            <person name="Salamov A."/>
            <person name="Andreopoulos B."/>
            <person name="Baker S."/>
            <person name="Barry K."/>
            <person name="Bills G."/>
            <person name="Bluhm B."/>
            <person name="Cannon C."/>
            <person name="Castanera R."/>
            <person name="Culley D."/>
            <person name="Daum C."/>
            <person name="Ezra D."/>
            <person name="Gonzalez J."/>
            <person name="Henrissat B."/>
            <person name="Kuo A."/>
            <person name="Liang C."/>
            <person name="Lipzen A."/>
            <person name="Lutzoni F."/>
            <person name="Magnuson J."/>
            <person name="Mondo S."/>
            <person name="Nolan M."/>
            <person name="Ohm R."/>
            <person name="Pangilinan J."/>
            <person name="Park H.-J."/>
            <person name="Ramirez L."/>
            <person name="Alfaro M."/>
            <person name="Sun H."/>
            <person name="Tritt A."/>
            <person name="Yoshinaga Y."/>
            <person name="Zwiers L.-H."/>
            <person name="Turgeon B."/>
            <person name="Goodwin S."/>
            <person name="Spatafora J."/>
            <person name="Crous P."/>
            <person name="Grigoriev I."/>
        </authorList>
    </citation>
    <scope>NUCLEOTIDE SEQUENCE</scope>
    <source>
        <strain evidence="2">CBS 123094</strain>
    </source>
</reference>
<sequence length="170" mass="18560">MRFTILSSVVLVPLGALGAPTPLSETTVEARQARPAKPKPCQPLVPAPTEEETLARHYKFANAFIVAKNITEAFTYISQGYVNHNPAAQNGFDSAWNILSPIWGSQNITPLKTAFKSPQGWLNYQSGSFGTIVDRFRWEGGCIAEHWDQGEKFPTNVNSTACSRTTCGGT</sequence>
<proteinExistence type="predicted"/>
<dbReference type="InterPro" id="IPR032710">
    <property type="entry name" value="NTF2-like_dom_sf"/>
</dbReference>
<evidence type="ECO:0000256" key="1">
    <source>
        <dbReference type="SAM" id="SignalP"/>
    </source>
</evidence>
<protein>
    <recommendedName>
        <fullName evidence="4">SnoaL-like domain-containing protein</fullName>
    </recommendedName>
</protein>
<evidence type="ECO:0008006" key="4">
    <source>
        <dbReference type="Google" id="ProtNLM"/>
    </source>
</evidence>
<dbReference type="Proteomes" id="UP000799779">
    <property type="component" value="Unassembled WGS sequence"/>
</dbReference>